<dbReference type="Pfam" id="PF17921">
    <property type="entry name" value="Integrase_H2C2"/>
    <property type="match status" value="1"/>
</dbReference>
<dbReference type="AlphaFoldDB" id="A0AAN9T8T1"/>
<dbReference type="InterPro" id="IPR050951">
    <property type="entry name" value="Retrovirus_Pol_polyprotein"/>
</dbReference>
<dbReference type="Pfam" id="PF00665">
    <property type="entry name" value="rve"/>
    <property type="match status" value="1"/>
</dbReference>
<dbReference type="GO" id="GO:0042575">
    <property type="term" value="C:DNA polymerase complex"/>
    <property type="evidence" value="ECO:0007669"/>
    <property type="project" value="UniProtKB-ARBA"/>
</dbReference>
<dbReference type="InterPro" id="IPR041588">
    <property type="entry name" value="Integrase_H2C2"/>
</dbReference>
<dbReference type="PANTHER" id="PTHR37984">
    <property type="entry name" value="PROTEIN CBG26694"/>
    <property type="match status" value="1"/>
</dbReference>
<feature type="domain" description="Integrase catalytic" evidence="9">
    <location>
        <begin position="525"/>
        <end position="688"/>
    </location>
</feature>
<proteinExistence type="predicted"/>
<dbReference type="Gene3D" id="3.10.20.370">
    <property type="match status" value="1"/>
</dbReference>
<dbReference type="FunFam" id="3.30.70.270:FF:000020">
    <property type="entry name" value="Transposon Tf2-6 polyprotein-like Protein"/>
    <property type="match status" value="1"/>
</dbReference>
<dbReference type="CDD" id="cd01647">
    <property type="entry name" value="RT_LTR"/>
    <property type="match status" value="1"/>
</dbReference>
<dbReference type="FunFam" id="3.30.70.270:FF:000003">
    <property type="entry name" value="Transposon Ty3-G Gag-Pol polyprotein"/>
    <property type="match status" value="1"/>
</dbReference>
<dbReference type="InterPro" id="IPR036397">
    <property type="entry name" value="RNaseH_sf"/>
</dbReference>
<dbReference type="Pfam" id="PF00078">
    <property type="entry name" value="RVT_1"/>
    <property type="match status" value="1"/>
</dbReference>
<dbReference type="Gene3D" id="3.30.70.270">
    <property type="match status" value="2"/>
</dbReference>
<dbReference type="InterPro" id="IPR012337">
    <property type="entry name" value="RNaseH-like_sf"/>
</dbReference>
<organism evidence="10 11">
    <name type="scientific">Parthenolecanium corni</name>
    <dbReference type="NCBI Taxonomy" id="536013"/>
    <lineage>
        <taxon>Eukaryota</taxon>
        <taxon>Metazoa</taxon>
        <taxon>Ecdysozoa</taxon>
        <taxon>Arthropoda</taxon>
        <taxon>Hexapoda</taxon>
        <taxon>Insecta</taxon>
        <taxon>Pterygota</taxon>
        <taxon>Neoptera</taxon>
        <taxon>Paraneoptera</taxon>
        <taxon>Hemiptera</taxon>
        <taxon>Sternorrhyncha</taxon>
        <taxon>Coccoidea</taxon>
        <taxon>Coccidae</taxon>
        <taxon>Parthenolecanium</taxon>
    </lineage>
</organism>
<dbReference type="Gene3D" id="3.30.420.10">
    <property type="entry name" value="Ribonuclease H-like superfamily/Ribonuclease H"/>
    <property type="match status" value="1"/>
</dbReference>
<dbReference type="SUPFAM" id="SSF56672">
    <property type="entry name" value="DNA/RNA polymerases"/>
    <property type="match status" value="1"/>
</dbReference>
<dbReference type="PROSITE" id="PS50994">
    <property type="entry name" value="INTEGRASE"/>
    <property type="match status" value="1"/>
</dbReference>
<dbReference type="Pfam" id="PF17917">
    <property type="entry name" value="RT_RNaseH"/>
    <property type="match status" value="1"/>
</dbReference>
<evidence type="ECO:0000256" key="4">
    <source>
        <dbReference type="ARBA" id="ARBA00022722"/>
    </source>
</evidence>
<accession>A0AAN9T8T1</accession>
<dbReference type="PANTHER" id="PTHR37984:SF5">
    <property type="entry name" value="PROTEIN NYNRIN-LIKE"/>
    <property type="match status" value="1"/>
</dbReference>
<dbReference type="GO" id="GO:0003964">
    <property type="term" value="F:RNA-directed DNA polymerase activity"/>
    <property type="evidence" value="ECO:0007669"/>
    <property type="project" value="UniProtKB-KW"/>
</dbReference>
<dbReference type="InterPro" id="IPR043502">
    <property type="entry name" value="DNA/RNA_pol_sf"/>
</dbReference>
<evidence type="ECO:0000259" key="9">
    <source>
        <dbReference type="PROSITE" id="PS50994"/>
    </source>
</evidence>
<dbReference type="GO" id="GO:0016787">
    <property type="term" value="F:hydrolase activity"/>
    <property type="evidence" value="ECO:0007669"/>
    <property type="project" value="UniProtKB-KW"/>
</dbReference>
<dbReference type="EMBL" id="JBBCAQ010000037">
    <property type="protein sequence ID" value="KAK7573978.1"/>
    <property type="molecule type" value="Genomic_DNA"/>
</dbReference>
<gene>
    <name evidence="10" type="ORF">V9T40_011169</name>
</gene>
<keyword evidence="11" id="KW-1185">Reference proteome</keyword>
<evidence type="ECO:0000256" key="6">
    <source>
        <dbReference type="ARBA" id="ARBA00022801"/>
    </source>
</evidence>
<dbReference type="InterPro" id="IPR001584">
    <property type="entry name" value="Integrase_cat-core"/>
</dbReference>
<keyword evidence="7" id="KW-0695">RNA-directed DNA polymerase</keyword>
<dbReference type="Proteomes" id="UP001367676">
    <property type="component" value="Unassembled WGS sequence"/>
</dbReference>
<dbReference type="PROSITE" id="PS50878">
    <property type="entry name" value="RT_POL"/>
    <property type="match status" value="1"/>
</dbReference>
<evidence type="ECO:0000256" key="1">
    <source>
        <dbReference type="ARBA" id="ARBA00012493"/>
    </source>
</evidence>
<sequence length="757" mass="87943">MRLQDQPKTEFSTHEGHYEYTCMPFGLKNAPGVFQRIINSALSGILGNEAFVYLDDIIVFSESFDEHLIRLRHIFMRLRQSGLLIQPDKCEFAKTASAYLGHVISKEGLKPMPEKTEKLQNYPPPTNVKEMQSFLGFCNYYRKFIKDYASIARPLYALTNKKTLFQWTEEHEKIFDQLKQSITDNAVLAFPQFDKIFYLHTDASDYAVGAVLSQKDDEGILQPITFESKVLNSAQKNYAVIEKELYAIVWAVKKFQLYLLGQKFEILSDHKPLQWALKVRDPGAKLMRWKLKLSEYDCIIKHIPGKENIVADGFSRIHKITTQNRQEKFKPFEHESFQGAKRVAILTSPDKIADNRILSHITPSISQKGEIERLKLGHKIIYLVLYRNNKKEIFDPCQFSSLLTTLKELLLKHKENEIGLIDNFNSVSKFQLTTIEQCIAEKLHPITVYWVTQGKIPLNKIDFITRQHNQPILAHPGQEKLYDHLINKGYYWVGMRKGINKALRTCDFCQTHKKDNIIRKPQMQISDTPRHSFEKISLDVVDMQTMKTNQGNRFIVTIQDQLTKFLVTYPVTHHTSKDIFLCLLKFICFYDLPKVILTDRGPKLRSELMEYFYETVGITHIDTSAYHPEANGALERAHGKLKEYLQFFVRVEQKGEWDVCLPYAMSANNKAKHSSTGYSPHKLIFGKLANLPITEEEDLSLSYEELLYTLQDRLRFLREEAVINQASSKEATKKRYDQHTRPIYFKEDDLVAICNHS</sequence>
<dbReference type="GO" id="GO:0004519">
    <property type="term" value="F:endonuclease activity"/>
    <property type="evidence" value="ECO:0007669"/>
    <property type="project" value="UniProtKB-KW"/>
</dbReference>
<dbReference type="Gene3D" id="1.10.340.70">
    <property type="match status" value="1"/>
</dbReference>
<evidence type="ECO:0000313" key="10">
    <source>
        <dbReference type="EMBL" id="KAK7573978.1"/>
    </source>
</evidence>
<dbReference type="InterPro" id="IPR000477">
    <property type="entry name" value="RT_dom"/>
</dbReference>
<keyword evidence="3" id="KW-0548">Nucleotidyltransferase</keyword>
<dbReference type="SUPFAM" id="SSF53098">
    <property type="entry name" value="Ribonuclease H-like"/>
    <property type="match status" value="1"/>
</dbReference>
<keyword evidence="5" id="KW-0255">Endonuclease</keyword>
<feature type="domain" description="Reverse transcriptase" evidence="8">
    <location>
        <begin position="1"/>
        <end position="104"/>
    </location>
</feature>
<dbReference type="Gene3D" id="3.10.10.10">
    <property type="entry name" value="HIV Type 1 Reverse Transcriptase, subunit A, domain 1"/>
    <property type="match status" value="1"/>
</dbReference>
<evidence type="ECO:0000259" key="8">
    <source>
        <dbReference type="PROSITE" id="PS50878"/>
    </source>
</evidence>
<dbReference type="InterPro" id="IPR043128">
    <property type="entry name" value="Rev_trsase/Diguanyl_cyclase"/>
</dbReference>
<reference evidence="10 11" key="1">
    <citation type="submission" date="2024-03" db="EMBL/GenBank/DDBJ databases">
        <title>Adaptation during the transition from Ophiocordyceps entomopathogen to insect associate is accompanied by gene loss and intensified selection.</title>
        <authorList>
            <person name="Ward C.M."/>
            <person name="Onetto C.A."/>
            <person name="Borneman A.R."/>
        </authorList>
    </citation>
    <scope>NUCLEOTIDE SEQUENCE [LARGE SCALE GENOMIC DNA]</scope>
    <source>
        <strain evidence="10">AWRI1</strain>
        <tissue evidence="10">Single Adult Female</tissue>
    </source>
</reference>
<evidence type="ECO:0000256" key="2">
    <source>
        <dbReference type="ARBA" id="ARBA00022679"/>
    </source>
</evidence>
<evidence type="ECO:0000313" key="11">
    <source>
        <dbReference type="Proteomes" id="UP001367676"/>
    </source>
</evidence>
<dbReference type="FunFam" id="3.10.20.370:FF:000001">
    <property type="entry name" value="Retrovirus-related Pol polyprotein from transposon 17.6-like protein"/>
    <property type="match status" value="1"/>
</dbReference>
<dbReference type="GO" id="GO:0003676">
    <property type="term" value="F:nucleic acid binding"/>
    <property type="evidence" value="ECO:0007669"/>
    <property type="project" value="InterPro"/>
</dbReference>
<evidence type="ECO:0000256" key="5">
    <source>
        <dbReference type="ARBA" id="ARBA00022759"/>
    </source>
</evidence>
<dbReference type="GO" id="GO:0015074">
    <property type="term" value="P:DNA integration"/>
    <property type="evidence" value="ECO:0007669"/>
    <property type="project" value="InterPro"/>
</dbReference>
<keyword evidence="2" id="KW-0808">Transferase</keyword>
<keyword evidence="6" id="KW-0378">Hydrolase</keyword>
<evidence type="ECO:0000256" key="7">
    <source>
        <dbReference type="ARBA" id="ARBA00022918"/>
    </source>
</evidence>
<protein>
    <recommendedName>
        <fullName evidence="1">RNA-directed DNA polymerase</fullName>
        <ecNumber evidence="1">2.7.7.49</ecNumber>
    </recommendedName>
</protein>
<evidence type="ECO:0000256" key="3">
    <source>
        <dbReference type="ARBA" id="ARBA00022695"/>
    </source>
</evidence>
<comment type="caution">
    <text evidence="10">The sequence shown here is derived from an EMBL/GenBank/DDBJ whole genome shotgun (WGS) entry which is preliminary data.</text>
</comment>
<dbReference type="InterPro" id="IPR041373">
    <property type="entry name" value="RT_RNaseH"/>
</dbReference>
<dbReference type="EC" id="2.7.7.49" evidence="1"/>
<keyword evidence="4" id="KW-0540">Nuclease</keyword>
<name>A0AAN9T8T1_9HEMI</name>
<dbReference type="CDD" id="cd09274">
    <property type="entry name" value="RNase_HI_RT_Ty3"/>
    <property type="match status" value="1"/>
</dbReference>